<dbReference type="EMBL" id="CATQJL010000326">
    <property type="protein sequence ID" value="CAJ0609915.1"/>
    <property type="molecule type" value="Genomic_DNA"/>
</dbReference>
<evidence type="ECO:0000313" key="6">
    <source>
        <dbReference type="EMBL" id="CAJ0609915.1"/>
    </source>
</evidence>
<keyword evidence="4" id="KW-0378">Hydrolase</keyword>
<comment type="caution">
    <text evidence="6">The sequence shown here is derived from an EMBL/GenBank/DDBJ whole genome shotgun (WGS) entry which is preliminary data.</text>
</comment>
<evidence type="ECO:0000256" key="1">
    <source>
        <dbReference type="ARBA" id="ARBA00006247"/>
    </source>
</evidence>
<dbReference type="AlphaFoldDB" id="A0AA36HGP9"/>
<dbReference type="GO" id="GO:0046872">
    <property type="term" value="F:metal ion binding"/>
    <property type="evidence" value="ECO:0007669"/>
    <property type="project" value="UniProtKB-KW"/>
</dbReference>
<dbReference type="SUPFAM" id="SSF53187">
    <property type="entry name" value="Zn-dependent exopeptidases"/>
    <property type="match status" value="1"/>
</dbReference>
<sequence>MVCDCNSLSSWILRSVVISISQRARQQSIAATSFFAPTATPVSWSSLTTMNSAYFALRFGRDVAKSLSLNRVVASIPHKSTFLFRSYSSSTMPISESTYKTIFDAIDARQEEFVKCLKEAVAIRSVSTEPERRPDCVKMVEWMKKKLEDVGAKTQLVENGKQKLHDGRTIDLPPILFAVLGDDPKKKTLLVYGHLDVQPAYKEDGWNTDPWVLTEIDKKFYGRGSTDDKAPVISWVHVISVMQQKKIPLPVNLKFVFECMEEDGSQGLEEALKKHKDTFLKGVDMTCIADNYWLGKDKPCITYGLRGLCYYFIEISCAKQDLHSGSYGGSVPEAMTDLVWILSQLIDKDGKIKIPGIYDTVAPLTSDEKALYSKIDFDPEEYRKEIAAHGLLKKTKEEVLMSRWRDPSLSIHGIEGAFGSPGAKTIIPCKVIGKFSIRIVPNMVPAAVDKLVINYLNDIWAKHGSPNHFKASAHHNGMHWLGNYKDHNFQAGVRAIKRVYGVEPDYTREGGSIPITLAFQELTGKSVMLLPVGAGDDMPHSQNEKMNRSNFIEGTKMMAAYLLEIAE</sequence>
<evidence type="ECO:0000256" key="4">
    <source>
        <dbReference type="ARBA" id="ARBA00022801"/>
    </source>
</evidence>
<keyword evidence="2" id="KW-0645">Protease</keyword>
<evidence type="ECO:0000259" key="5">
    <source>
        <dbReference type="Pfam" id="PF07687"/>
    </source>
</evidence>
<accession>A0AA36HGP9</accession>
<evidence type="ECO:0000313" key="7">
    <source>
        <dbReference type="Proteomes" id="UP001176961"/>
    </source>
</evidence>
<dbReference type="PANTHER" id="PTHR43270">
    <property type="entry name" value="BETA-ALA-HIS DIPEPTIDASE"/>
    <property type="match status" value="1"/>
</dbReference>
<reference evidence="6" key="1">
    <citation type="submission" date="2023-07" db="EMBL/GenBank/DDBJ databases">
        <authorList>
            <consortium name="CYATHOMIX"/>
        </authorList>
    </citation>
    <scope>NUCLEOTIDE SEQUENCE</scope>
    <source>
        <strain evidence="6">N/A</strain>
    </source>
</reference>
<proteinExistence type="inferred from homology"/>
<dbReference type="InterPro" id="IPR002933">
    <property type="entry name" value="Peptidase_M20"/>
</dbReference>
<gene>
    <name evidence="6" type="ORF">CYNAS_LOCUS21898</name>
</gene>
<evidence type="ECO:0000256" key="2">
    <source>
        <dbReference type="ARBA" id="ARBA00022670"/>
    </source>
</evidence>
<dbReference type="InterPro" id="IPR001261">
    <property type="entry name" value="ArgE/DapE_CS"/>
</dbReference>
<dbReference type="Pfam" id="PF01546">
    <property type="entry name" value="Peptidase_M20"/>
    <property type="match status" value="1"/>
</dbReference>
<dbReference type="Gene3D" id="3.40.630.10">
    <property type="entry name" value="Zn peptidases"/>
    <property type="match status" value="1"/>
</dbReference>
<dbReference type="GO" id="GO:0008233">
    <property type="term" value="F:peptidase activity"/>
    <property type="evidence" value="ECO:0007669"/>
    <property type="project" value="UniProtKB-KW"/>
</dbReference>
<comment type="similarity">
    <text evidence="1">Belongs to the peptidase M20A family.</text>
</comment>
<dbReference type="CDD" id="cd05676">
    <property type="entry name" value="M20_dipept_like_CNDP"/>
    <property type="match status" value="1"/>
</dbReference>
<evidence type="ECO:0000256" key="3">
    <source>
        <dbReference type="ARBA" id="ARBA00022723"/>
    </source>
</evidence>
<name>A0AA36HGP9_CYLNA</name>
<keyword evidence="7" id="KW-1185">Reference proteome</keyword>
<dbReference type="PANTHER" id="PTHR43270:SF14">
    <property type="entry name" value="PEPTIDASE M20 DIMERISATION DOMAIN-CONTAINING PROTEIN"/>
    <property type="match status" value="1"/>
</dbReference>
<dbReference type="Pfam" id="PF07687">
    <property type="entry name" value="M20_dimer"/>
    <property type="match status" value="1"/>
</dbReference>
<dbReference type="InterPro" id="IPR011650">
    <property type="entry name" value="Peptidase_M20_dimer"/>
</dbReference>
<dbReference type="Proteomes" id="UP001176961">
    <property type="component" value="Unassembled WGS sequence"/>
</dbReference>
<dbReference type="PROSITE" id="PS00759">
    <property type="entry name" value="ARGE_DAPE_CPG2_2"/>
    <property type="match status" value="1"/>
</dbReference>
<organism evidence="6 7">
    <name type="scientific">Cylicocyclus nassatus</name>
    <name type="common">Nematode worm</name>
    <dbReference type="NCBI Taxonomy" id="53992"/>
    <lineage>
        <taxon>Eukaryota</taxon>
        <taxon>Metazoa</taxon>
        <taxon>Ecdysozoa</taxon>
        <taxon>Nematoda</taxon>
        <taxon>Chromadorea</taxon>
        <taxon>Rhabditida</taxon>
        <taxon>Rhabditina</taxon>
        <taxon>Rhabditomorpha</taxon>
        <taxon>Strongyloidea</taxon>
        <taxon>Strongylidae</taxon>
        <taxon>Cylicocyclus</taxon>
    </lineage>
</organism>
<dbReference type="Gene3D" id="3.30.70.360">
    <property type="match status" value="1"/>
</dbReference>
<feature type="domain" description="Peptidase M20 dimerisation" evidence="5">
    <location>
        <begin position="303"/>
        <end position="461"/>
    </location>
</feature>
<dbReference type="InterPro" id="IPR051458">
    <property type="entry name" value="Cyt/Met_Dipeptidase"/>
</dbReference>
<dbReference type="GO" id="GO:0006508">
    <property type="term" value="P:proteolysis"/>
    <property type="evidence" value="ECO:0007669"/>
    <property type="project" value="UniProtKB-KW"/>
</dbReference>
<protein>
    <recommendedName>
        <fullName evidence="5">Peptidase M20 dimerisation domain-containing protein</fullName>
    </recommendedName>
</protein>
<keyword evidence="3" id="KW-0479">Metal-binding</keyword>